<feature type="transmembrane region" description="Helical" evidence="6">
    <location>
        <begin position="51"/>
        <end position="75"/>
    </location>
</feature>
<dbReference type="EMBL" id="CM004403">
    <property type="protein sequence ID" value="OAY24310.1"/>
    <property type="molecule type" value="Genomic_DNA"/>
</dbReference>
<dbReference type="GO" id="GO:0005886">
    <property type="term" value="C:plasma membrane"/>
    <property type="evidence" value="ECO:0000318"/>
    <property type="project" value="GO_Central"/>
</dbReference>
<evidence type="ECO:0000256" key="6">
    <source>
        <dbReference type="SAM" id="Phobius"/>
    </source>
</evidence>
<dbReference type="STRING" id="3983.A0A2C9U3S7"/>
<feature type="transmembrane region" description="Helical" evidence="6">
    <location>
        <begin position="234"/>
        <end position="254"/>
    </location>
</feature>
<evidence type="ECO:0000256" key="2">
    <source>
        <dbReference type="ARBA" id="ARBA00006840"/>
    </source>
</evidence>
<keyword evidence="5 6" id="KW-0472">Membrane</keyword>
<dbReference type="Pfam" id="PF00335">
    <property type="entry name" value="Tetraspanin"/>
    <property type="match status" value="1"/>
</dbReference>
<evidence type="ECO:0000256" key="1">
    <source>
        <dbReference type="ARBA" id="ARBA00004141"/>
    </source>
</evidence>
<dbReference type="OMA" id="CGYKFKN"/>
<reference evidence="7" key="1">
    <citation type="submission" date="2016-02" db="EMBL/GenBank/DDBJ databases">
        <title>WGS assembly of Manihot esculenta.</title>
        <authorList>
            <person name="Bredeson J.V."/>
            <person name="Prochnik S.E."/>
            <person name="Lyons J.B."/>
            <person name="Schmutz J."/>
            <person name="Grimwood J."/>
            <person name="Vrebalov J."/>
            <person name="Bart R.S."/>
            <person name="Amuge T."/>
            <person name="Ferguson M.E."/>
            <person name="Green R."/>
            <person name="Putnam N."/>
            <person name="Stites J."/>
            <person name="Rounsley S."/>
            <person name="Rokhsar D.S."/>
        </authorList>
    </citation>
    <scope>NUCLEOTIDE SEQUENCE [LARGE SCALE GENOMIC DNA]</scope>
    <source>
        <tissue evidence="7">Leaf</tissue>
    </source>
</reference>
<keyword evidence="3 6" id="KW-0812">Transmembrane</keyword>
<name>A0A2C9U3S7_MANES</name>
<evidence type="ECO:0000313" key="7">
    <source>
        <dbReference type="EMBL" id="OAY24310.1"/>
    </source>
</evidence>
<dbReference type="GO" id="GO:0009506">
    <property type="term" value="C:plasmodesma"/>
    <property type="evidence" value="ECO:0000318"/>
    <property type="project" value="GO_Central"/>
</dbReference>
<dbReference type="GO" id="GO:0009734">
    <property type="term" value="P:auxin-activated signaling pathway"/>
    <property type="evidence" value="ECO:0007669"/>
    <property type="project" value="InterPro"/>
</dbReference>
<keyword evidence="4 6" id="KW-1133">Transmembrane helix</keyword>
<dbReference type="InterPro" id="IPR044991">
    <property type="entry name" value="TET_plant"/>
</dbReference>
<feature type="transmembrane region" description="Helical" evidence="6">
    <location>
        <begin position="6"/>
        <end position="31"/>
    </location>
</feature>
<dbReference type="PANTHER" id="PTHR32191">
    <property type="entry name" value="TETRASPANIN-8-RELATED"/>
    <property type="match status" value="1"/>
</dbReference>
<evidence type="ECO:0000256" key="5">
    <source>
        <dbReference type="ARBA" id="ARBA00023136"/>
    </source>
</evidence>
<feature type="transmembrane region" description="Helical" evidence="6">
    <location>
        <begin position="81"/>
        <end position="101"/>
    </location>
</feature>
<evidence type="ECO:0000256" key="3">
    <source>
        <dbReference type="ARBA" id="ARBA00022692"/>
    </source>
</evidence>
<dbReference type="InterPro" id="IPR018499">
    <property type="entry name" value="Tetraspanin/Peripherin"/>
</dbReference>
<proteinExistence type="inferred from homology"/>
<dbReference type="AlphaFoldDB" id="A0A2C9U3S7"/>
<protein>
    <submittedName>
        <fullName evidence="7">Uncharacterized protein</fullName>
    </submittedName>
</protein>
<accession>A0A2C9U3S7</accession>
<evidence type="ECO:0000256" key="4">
    <source>
        <dbReference type="ARBA" id="ARBA00022989"/>
    </source>
</evidence>
<comment type="similarity">
    <text evidence="2">Belongs to the tetraspanin (TM4SF) family.</text>
</comment>
<gene>
    <name evidence="7" type="ORF">MANES_17G005200</name>
</gene>
<organism evidence="7">
    <name type="scientific">Manihot esculenta</name>
    <name type="common">Cassava</name>
    <name type="synonym">Jatropha manihot</name>
    <dbReference type="NCBI Taxonomy" id="3983"/>
    <lineage>
        <taxon>Eukaryota</taxon>
        <taxon>Viridiplantae</taxon>
        <taxon>Streptophyta</taxon>
        <taxon>Embryophyta</taxon>
        <taxon>Tracheophyta</taxon>
        <taxon>Spermatophyta</taxon>
        <taxon>Magnoliopsida</taxon>
        <taxon>eudicotyledons</taxon>
        <taxon>Gunneridae</taxon>
        <taxon>Pentapetalae</taxon>
        <taxon>rosids</taxon>
        <taxon>fabids</taxon>
        <taxon>Malpighiales</taxon>
        <taxon>Euphorbiaceae</taxon>
        <taxon>Crotonoideae</taxon>
        <taxon>Manihoteae</taxon>
        <taxon>Manihot</taxon>
    </lineage>
</organism>
<comment type="subcellular location">
    <subcellularLocation>
        <location evidence="1">Membrane</location>
        <topology evidence="1">Multi-pass membrane protein</topology>
    </subcellularLocation>
</comment>
<sequence length="274" mass="31528">MARTSYFILCGMNIITFLISMAIVAHVSYAWRLPIQLYGSSPSATFLKTPILILGISLLILSVMGLVALLCHLIFLHRIYLWVILFITISLLIFIIFSLLVTNKGPQGIGSSSREFRVNEFSSWMQTHLVGKNHWFDIKKYLLDYEVCDSFQRKLDALPAAILWEVVTSVELGCCKPPYSCGYKFKNISYWEVSNSGNESKEKDCNSWKNDKEILCYDCNSCKAGYLEEVREQWMILNLFNIFFVIYLLILFPLGRLSLQNHPEANHDSYRSPC</sequence>